<evidence type="ECO:0000313" key="1">
    <source>
        <dbReference type="EMBL" id="GEA38321.1"/>
    </source>
</evidence>
<dbReference type="EMBL" id="BJLB01000001">
    <property type="protein sequence ID" value="GEA38321.1"/>
    <property type="molecule type" value="Genomic_DNA"/>
</dbReference>
<accession>A0A829WF78</accession>
<comment type="caution">
    <text evidence="1">The sequence shown here is derived from an EMBL/GenBank/DDBJ whole genome shotgun (WGS) entry which is preliminary data.</text>
</comment>
<organism evidence="1 2">
    <name type="scientific">Enterocloster clostridioformis</name>
    <dbReference type="NCBI Taxonomy" id="1531"/>
    <lineage>
        <taxon>Bacteria</taxon>
        <taxon>Bacillati</taxon>
        <taxon>Bacillota</taxon>
        <taxon>Clostridia</taxon>
        <taxon>Lachnospirales</taxon>
        <taxon>Lachnospiraceae</taxon>
        <taxon>Enterocloster</taxon>
    </lineage>
</organism>
<protein>
    <recommendedName>
        <fullName evidence="3">Toprim domain-containing protein</fullName>
    </recommendedName>
</protein>
<gene>
    <name evidence="1" type="ORF">Ccl03g_40340</name>
</gene>
<proteinExistence type="predicted"/>
<dbReference type="InterPro" id="IPR034154">
    <property type="entry name" value="TOPRIM_DnaG/twinkle"/>
</dbReference>
<dbReference type="AlphaFoldDB" id="A0A829WF78"/>
<dbReference type="Proteomes" id="UP000315200">
    <property type="component" value="Unassembled WGS sequence"/>
</dbReference>
<dbReference type="CDD" id="cd01029">
    <property type="entry name" value="TOPRIM_primases"/>
    <property type="match status" value="1"/>
</dbReference>
<dbReference type="SUPFAM" id="SSF56731">
    <property type="entry name" value="DNA primase core"/>
    <property type="match status" value="1"/>
</dbReference>
<evidence type="ECO:0000313" key="2">
    <source>
        <dbReference type="Proteomes" id="UP000315200"/>
    </source>
</evidence>
<sequence length="263" mass="29629">MGGYRKYMITLQELLIHFETSRKIGPASCQCKCPVHYDSKASLTISEDKGKLLLHCHAGYSKIRFEEKEIRYVTMDRKNDTYKYHKKSDHAVLCNLPSRIRAVKAGYPVYIAEGEKDADTLNKLGYTAATAGSTSDWRREYAFYFTGAKVVILPDKDEPGMKLKDQIVKDLRHFAHSIRWTITSTADKGDVTDSLIKEGHSKKELDELIAASENRGAPWLFTDGEGARAKVKINGDILADSISRGLPYLIVRTEYITNTAATR</sequence>
<reference evidence="1 2" key="1">
    <citation type="submission" date="2019-06" db="EMBL/GenBank/DDBJ databases">
        <title>Draft genome sequence of [Clostridium] clostridioforme NBRC 113352.</title>
        <authorList>
            <person name="Miura T."/>
            <person name="Furukawa M."/>
            <person name="Shimamura M."/>
            <person name="Ohyama Y."/>
            <person name="Yamazoe A."/>
            <person name="Kawasaki H."/>
        </authorList>
    </citation>
    <scope>NUCLEOTIDE SEQUENCE [LARGE SCALE GENOMIC DNA]</scope>
    <source>
        <strain evidence="1 2">NBRC 113352</strain>
    </source>
</reference>
<name>A0A829WF78_9FIRM</name>
<dbReference type="Gene3D" id="3.40.1360.10">
    <property type="match status" value="1"/>
</dbReference>
<evidence type="ECO:0008006" key="3">
    <source>
        <dbReference type="Google" id="ProtNLM"/>
    </source>
</evidence>